<dbReference type="CDD" id="cd05403">
    <property type="entry name" value="NT_KNTase_like"/>
    <property type="match status" value="1"/>
</dbReference>
<organism evidence="2 3">
    <name type="scientific">Alkaliphilus serpentinus</name>
    <dbReference type="NCBI Taxonomy" id="1482731"/>
    <lineage>
        <taxon>Bacteria</taxon>
        <taxon>Bacillati</taxon>
        <taxon>Bacillota</taxon>
        <taxon>Clostridia</taxon>
        <taxon>Peptostreptococcales</taxon>
        <taxon>Natronincolaceae</taxon>
        <taxon>Alkaliphilus</taxon>
    </lineage>
</organism>
<dbReference type="Gene3D" id="3.30.460.10">
    <property type="entry name" value="Beta Polymerase, domain 2"/>
    <property type="match status" value="1"/>
</dbReference>
<evidence type="ECO:0000259" key="1">
    <source>
        <dbReference type="Pfam" id="PF18765"/>
    </source>
</evidence>
<dbReference type="Pfam" id="PF18765">
    <property type="entry name" value="Polbeta"/>
    <property type="match status" value="1"/>
</dbReference>
<evidence type="ECO:0000313" key="2">
    <source>
        <dbReference type="EMBL" id="KAB3529686.1"/>
    </source>
</evidence>
<dbReference type="AlphaFoldDB" id="A0A833M9D8"/>
<reference evidence="2 3" key="1">
    <citation type="submission" date="2019-10" db="EMBL/GenBank/DDBJ databases">
        <title>Alkaliphilus serpentinus sp. nov. and Alkaliphilus pronyensis sp. nov., two novel anaerobic alkaliphilic species isolated from the serpentinized-hosted hydrothermal field of the Prony Bay (New Caledonia).</title>
        <authorList>
            <person name="Postec A."/>
        </authorList>
    </citation>
    <scope>NUCLEOTIDE SEQUENCE [LARGE SCALE GENOMIC DNA]</scope>
    <source>
        <strain evidence="2 3">LacT</strain>
    </source>
</reference>
<comment type="caution">
    <text evidence="2">The sequence shown here is derived from an EMBL/GenBank/DDBJ whole genome shotgun (WGS) entry which is preliminary data.</text>
</comment>
<dbReference type="InterPro" id="IPR043519">
    <property type="entry name" value="NT_sf"/>
</dbReference>
<sequence>MKYGLSEESLNRIVSAISTFQEIKKAAIFGSRAMGNYKNGSDVDIVIYGEKISNEIVNSLSVTLNEVMPLPYYFDIVHYEALDHNGLRDHIDGYAIMIFRKN</sequence>
<evidence type="ECO:0000313" key="3">
    <source>
        <dbReference type="Proteomes" id="UP000465601"/>
    </source>
</evidence>
<protein>
    <submittedName>
        <fullName evidence="2">Nucleotidyltransferase domain-containing protein</fullName>
    </submittedName>
</protein>
<dbReference type="OrthoDB" id="9803106at2"/>
<dbReference type="RefSeq" id="WP_151865988.1">
    <property type="nucleotide sequence ID" value="NZ_WBZB01000026.1"/>
</dbReference>
<feature type="domain" description="Polymerase beta nucleotidyltransferase" evidence="1">
    <location>
        <begin position="12"/>
        <end position="102"/>
    </location>
</feature>
<proteinExistence type="predicted"/>
<accession>A0A833M9D8</accession>
<dbReference type="InterPro" id="IPR041633">
    <property type="entry name" value="Polbeta"/>
</dbReference>
<dbReference type="EMBL" id="WBZB01000026">
    <property type="protein sequence ID" value="KAB3529686.1"/>
    <property type="molecule type" value="Genomic_DNA"/>
</dbReference>
<keyword evidence="2" id="KW-0808">Transferase</keyword>
<name>A0A833M9D8_9FIRM</name>
<dbReference type="SUPFAM" id="SSF81301">
    <property type="entry name" value="Nucleotidyltransferase"/>
    <property type="match status" value="1"/>
</dbReference>
<dbReference type="GO" id="GO:0016740">
    <property type="term" value="F:transferase activity"/>
    <property type="evidence" value="ECO:0007669"/>
    <property type="project" value="UniProtKB-KW"/>
</dbReference>
<keyword evidence="3" id="KW-1185">Reference proteome</keyword>
<gene>
    <name evidence="2" type="ORF">F8153_08790</name>
</gene>
<dbReference type="Proteomes" id="UP000465601">
    <property type="component" value="Unassembled WGS sequence"/>
</dbReference>